<dbReference type="OrthoDB" id="5296019at2"/>
<evidence type="ECO:0000256" key="3">
    <source>
        <dbReference type="ARBA" id="ARBA00022723"/>
    </source>
</evidence>
<dbReference type="EMBL" id="BJLQ01000010">
    <property type="protein sequence ID" value="GEA84073.1"/>
    <property type="molecule type" value="Genomic_DNA"/>
</dbReference>
<dbReference type="GO" id="GO:0046872">
    <property type="term" value="F:metal ion binding"/>
    <property type="evidence" value="ECO:0007669"/>
    <property type="project" value="UniProtKB-KW"/>
</dbReference>
<feature type="compositionally biased region" description="Acidic residues" evidence="5">
    <location>
        <begin position="124"/>
        <end position="141"/>
    </location>
</feature>
<dbReference type="Proteomes" id="UP000320461">
    <property type="component" value="Unassembled WGS sequence"/>
</dbReference>
<evidence type="ECO:0000256" key="2">
    <source>
        <dbReference type="ARBA" id="ARBA00022448"/>
    </source>
</evidence>
<dbReference type="InterPro" id="IPR050492">
    <property type="entry name" value="Bact_metal-bind_prot9"/>
</dbReference>
<evidence type="ECO:0000256" key="4">
    <source>
        <dbReference type="ARBA" id="ARBA00022729"/>
    </source>
</evidence>
<reference evidence="7 8" key="1">
    <citation type="submission" date="2019-06" db="EMBL/GenBank/DDBJ databases">
        <title>Whole genome shotgun sequence of Cellulomonas gelida NBRC 3748.</title>
        <authorList>
            <person name="Hosoyama A."/>
            <person name="Uohara A."/>
            <person name="Ohji S."/>
            <person name="Ichikawa N."/>
        </authorList>
    </citation>
    <scope>NUCLEOTIDE SEQUENCE [LARGE SCALE GENOMIC DNA]</scope>
    <source>
        <strain evidence="7 8">NBRC 3748</strain>
    </source>
</reference>
<organism evidence="7 8">
    <name type="scientific">Cellulomonas gelida</name>
    <dbReference type="NCBI Taxonomy" id="1712"/>
    <lineage>
        <taxon>Bacteria</taxon>
        <taxon>Bacillati</taxon>
        <taxon>Actinomycetota</taxon>
        <taxon>Actinomycetes</taxon>
        <taxon>Micrococcales</taxon>
        <taxon>Cellulomonadaceae</taxon>
        <taxon>Cellulomonas</taxon>
    </lineage>
</organism>
<evidence type="ECO:0000313" key="8">
    <source>
        <dbReference type="Proteomes" id="UP000320461"/>
    </source>
</evidence>
<dbReference type="InterPro" id="IPR006127">
    <property type="entry name" value="ZnuA-like"/>
</dbReference>
<accession>A0A4Y3KJJ7</accession>
<dbReference type="Gene3D" id="3.40.50.1980">
    <property type="entry name" value="Nitrogenase molybdenum iron protein domain"/>
    <property type="match status" value="2"/>
</dbReference>
<keyword evidence="2" id="KW-0813">Transport</keyword>
<evidence type="ECO:0000256" key="1">
    <source>
        <dbReference type="ARBA" id="ARBA00004196"/>
    </source>
</evidence>
<protein>
    <submittedName>
        <fullName evidence="7">Metal ABC transporter substrate-binding protein</fullName>
    </submittedName>
</protein>
<dbReference type="RefSeq" id="WP_141369766.1">
    <property type="nucleotide sequence ID" value="NZ_BJLQ01000010.1"/>
</dbReference>
<feature type="signal peptide" evidence="6">
    <location>
        <begin position="1"/>
        <end position="27"/>
    </location>
</feature>
<evidence type="ECO:0000313" key="7">
    <source>
        <dbReference type="EMBL" id="GEA84073.1"/>
    </source>
</evidence>
<keyword evidence="8" id="KW-1185">Reference proteome</keyword>
<sequence length="336" mass="34860">MRARTVVVSVACAALALVASGCSPSDGAEQEPGLTVVASTNVWGDVAAQVAGDLAQVTSIIDDPSVDPHSYEASARVELTISRADLVVVNGGGYDDFATQLVDALDTPPPVVDAVEVSGLADDGDAEDEHAEDEHADDEHADGEHAGDEHADDEHAGDGHAHGELNEHVWYDLPTVQAVARDIADALGRVAPEHAEAFARNADDFAARVGELEQSAAQVAAEHAGTGVVVTEPVPLYLVEAAGLVDRTPAAFSSSIEQEVDVPPAAMDEALELVASRDVALLVYNEQTTGPQTDQVLQAARDAGLPVVDVTETLPEGEDYVSWMAGNLDALAEALA</sequence>
<feature type="region of interest" description="Disordered" evidence="5">
    <location>
        <begin position="124"/>
        <end position="161"/>
    </location>
</feature>
<dbReference type="PANTHER" id="PTHR42953">
    <property type="entry name" value="HIGH-AFFINITY ZINC UPTAKE SYSTEM PROTEIN ZNUA-RELATED"/>
    <property type="match status" value="1"/>
</dbReference>
<dbReference type="PROSITE" id="PS51257">
    <property type="entry name" value="PROKAR_LIPOPROTEIN"/>
    <property type="match status" value="1"/>
</dbReference>
<dbReference type="SUPFAM" id="SSF53807">
    <property type="entry name" value="Helical backbone' metal receptor"/>
    <property type="match status" value="1"/>
</dbReference>
<evidence type="ECO:0000256" key="5">
    <source>
        <dbReference type="SAM" id="MobiDB-lite"/>
    </source>
</evidence>
<evidence type="ECO:0000256" key="6">
    <source>
        <dbReference type="SAM" id="SignalP"/>
    </source>
</evidence>
<proteinExistence type="predicted"/>
<name>A0A4Y3KJJ7_9CELL</name>
<comment type="subcellular location">
    <subcellularLocation>
        <location evidence="1">Cell envelope</location>
    </subcellularLocation>
</comment>
<comment type="caution">
    <text evidence="7">The sequence shown here is derived from an EMBL/GenBank/DDBJ whole genome shotgun (WGS) entry which is preliminary data.</text>
</comment>
<keyword evidence="4 6" id="KW-0732">Signal</keyword>
<feature type="compositionally biased region" description="Basic and acidic residues" evidence="5">
    <location>
        <begin position="142"/>
        <end position="161"/>
    </location>
</feature>
<dbReference type="PANTHER" id="PTHR42953:SF1">
    <property type="entry name" value="METAL-BINDING PROTEIN HI_0362-RELATED"/>
    <property type="match status" value="1"/>
</dbReference>
<gene>
    <name evidence="7" type="ORF">CGE01nite_13240</name>
</gene>
<dbReference type="GO" id="GO:0030001">
    <property type="term" value="P:metal ion transport"/>
    <property type="evidence" value="ECO:0007669"/>
    <property type="project" value="InterPro"/>
</dbReference>
<dbReference type="Pfam" id="PF01297">
    <property type="entry name" value="ZnuA"/>
    <property type="match status" value="1"/>
</dbReference>
<dbReference type="GO" id="GO:0030313">
    <property type="term" value="C:cell envelope"/>
    <property type="evidence" value="ECO:0007669"/>
    <property type="project" value="UniProtKB-SubCell"/>
</dbReference>
<keyword evidence="3" id="KW-0479">Metal-binding</keyword>
<dbReference type="AlphaFoldDB" id="A0A4Y3KJJ7"/>
<feature type="chain" id="PRO_5021369768" evidence="6">
    <location>
        <begin position="28"/>
        <end position="336"/>
    </location>
</feature>